<feature type="binding site" evidence="13">
    <location>
        <position position="77"/>
    </location>
    <ligand>
        <name>Mg(2+)</name>
        <dbReference type="ChEBI" id="CHEBI:18420"/>
    </ligand>
</feature>
<proteinExistence type="inferred from homology"/>
<evidence type="ECO:0000256" key="4">
    <source>
        <dbReference type="ARBA" id="ARBA00022723"/>
    </source>
</evidence>
<dbReference type="CDD" id="cd22354">
    <property type="entry name" value="RecU-like"/>
    <property type="match status" value="1"/>
</dbReference>
<comment type="caution">
    <text evidence="13">Lacks conserved residue(s) required for the propagation of feature annotation.</text>
</comment>
<comment type="similarity">
    <text evidence="11 13">Belongs to the RecU family.</text>
</comment>
<comment type="cofactor">
    <cofactor evidence="13">
        <name>Mg(2+)</name>
        <dbReference type="ChEBI" id="CHEBI:18420"/>
    </cofactor>
    <text evidence="13">Binds 1 Mg(2+) ion per subunit.</text>
</comment>
<reference evidence="14 15" key="1">
    <citation type="submission" date="2020-01" db="EMBL/GenBank/DDBJ databases">
        <authorList>
            <person name="Liu G."/>
            <person name="Liu B."/>
        </authorList>
    </citation>
    <scope>NUCLEOTIDE SEQUENCE [LARGE SCALE GENOMIC DNA]</scope>
    <source>
        <strain evidence="14 15">FJAT-51161</strain>
    </source>
</reference>
<dbReference type="InterPro" id="IPR011335">
    <property type="entry name" value="Restrct_endonuc-II-like"/>
</dbReference>
<dbReference type="EC" id="3.1.21.10" evidence="13"/>
<comment type="subcellular location">
    <subcellularLocation>
        <location evidence="1 13">Cytoplasm</location>
    </subcellularLocation>
</comment>
<dbReference type="Gene3D" id="3.40.1350.10">
    <property type="match status" value="1"/>
</dbReference>
<dbReference type="SUPFAM" id="SSF52980">
    <property type="entry name" value="Restriction endonuclease-like"/>
    <property type="match status" value="1"/>
</dbReference>
<dbReference type="InterPro" id="IPR011856">
    <property type="entry name" value="tRNA_endonuc-like_dom_sf"/>
</dbReference>
<evidence type="ECO:0000256" key="10">
    <source>
        <dbReference type="ARBA" id="ARBA00023204"/>
    </source>
</evidence>
<keyword evidence="8 13" id="KW-0460">Magnesium</keyword>
<feature type="site" description="Transition state stabilizer" evidence="13">
    <location>
        <position position="61"/>
    </location>
</feature>
<organism evidence="14 15">
    <name type="scientific">Lysinibacillus agricola</name>
    <dbReference type="NCBI Taxonomy" id="2590012"/>
    <lineage>
        <taxon>Bacteria</taxon>
        <taxon>Bacillati</taxon>
        <taxon>Bacillota</taxon>
        <taxon>Bacilli</taxon>
        <taxon>Bacillales</taxon>
        <taxon>Bacillaceae</taxon>
        <taxon>Lysinibacillus</taxon>
    </lineage>
</organism>
<dbReference type="EMBL" id="CP067341">
    <property type="protein sequence ID" value="QQP11569.1"/>
    <property type="molecule type" value="Genomic_DNA"/>
</dbReference>
<keyword evidence="3 13" id="KW-0540">Nuclease</keyword>
<feature type="binding site" evidence="13">
    <location>
        <position position="46"/>
    </location>
    <ligand>
        <name>Mg(2+)</name>
        <dbReference type="ChEBI" id="CHEBI:18420"/>
    </ligand>
</feature>
<keyword evidence="15" id="KW-1185">Reference proteome</keyword>
<sequence length="168" mass="19268">MLVEMTNNQYRNAWLADIRKVPTPVKILNTEGNKVTGHLDTPTWVDYSGIYEGHSIIFDAKETKVKRFPLKNISPHQYQLLKSWNKHGAIAFLLVAFWLEGKNEPEIYVLRFEQLEAAYENQNAGRGSKSISLDFFRDNCEPAKSRNGIPVDYLAALNLDQSKKLVQK</sequence>
<evidence type="ECO:0000256" key="6">
    <source>
        <dbReference type="ARBA" id="ARBA00022763"/>
    </source>
</evidence>
<dbReference type="HAMAP" id="MF_00130">
    <property type="entry name" value="RecU"/>
    <property type="match status" value="1"/>
</dbReference>
<comment type="function">
    <text evidence="13">Endonuclease that resolves Holliday junction intermediates in genetic recombination. Cleaves mobile four-strand junctions by introducing symmetrical nicks in paired strands. Promotes annealing of linear ssDNA with homologous dsDNA. Required for DNA repair, homologous recombination and chromosome segregation.</text>
</comment>
<keyword evidence="7 13" id="KW-0378">Hydrolase</keyword>
<name>A0ABX7ATM7_9BACI</name>
<evidence type="ECO:0000256" key="12">
    <source>
        <dbReference type="ARBA" id="ARBA00029523"/>
    </source>
</evidence>
<evidence type="ECO:0000256" key="1">
    <source>
        <dbReference type="ARBA" id="ARBA00004496"/>
    </source>
</evidence>
<dbReference type="InterPro" id="IPR004612">
    <property type="entry name" value="Resolv_RecU"/>
</dbReference>
<evidence type="ECO:0000256" key="13">
    <source>
        <dbReference type="HAMAP-Rule" id="MF_00130"/>
    </source>
</evidence>
<gene>
    <name evidence="13" type="primary">recU</name>
    <name evidence="14" type="ORF">FJQ98_20590</name>
</gene>
<keyword evidence="4 13" id="KW-0479">Metal-binding</keyword>
<keyword evidence="10 13" id="KW-0234">DNA repair</keyword>
<comment type="catalytic activity">
    <reaction evidence="13">
        <text>Endonucleolytic cleavage at a junction such as a reciprocal single-stranded crossover between two homologous DNA duplexes (Holliday junction).</text>
        <dbReference type="EC" id="3.1.21.10"/>
    </reaction>
</comment>
<feature type="binding site" evidence="13">
    <location>
        <position position="59"/>
    </location>
    <ligand>
        <name>Mg(2+)</name>
        <dbReference type="ChEBI" id="CHEBI:18420"/>
    </ligand>
</feature>
<evidence type="ECO:0000256" key="3">
    <source>
        <dbReference type="ARBA" id="ARBA00022722"/>
    </source>
</evidence>
<keyword evidence="2 13" id="KW-0963">Cytoplasm</keyword>
<evidence type="ECO:0000313" key="15">
    <source>
        <dbReference type="Proteomes" id="UP000596049"/>
    </source>
</evidence>
<evidence type="ECO:0000256" key="5">
    <source>
        <dbReference type="ARBA" id="ARBA00022759"/>
    </source>
</evidence>
<evidence type="ECO:0000256" key="2">
    <source>
        <dbReference type="ARBA" id="ARBA00022490"/>
    </source>
</evidence>
<accession>A0ABX7ATM7</accession>
<evidence type="ECO:0000313" key="14">
    <source>
        <dbReference type="EMBL" id="QQP11569.1"/>
    </source>
</evidence>
<evidence type="ECO:0000256" key="9">
    <source>
        <dbReference type="ARBA" id="ARBA00023172"/>
    </source>
</evidence>
<keyword evidence="6 13" id="KW-0227">DNA damage</keyword>
<keyword evidence="5 13" id="KW-0255">Endonuclease</keyword>
<evidence type="ECO:0000256" key="7">
    <source>
        <dbReference type="ARBA" id="ARBA00022801"/>
    </source>
</evidence>
<keyword evidence="9 13" id="KW-0233">DNA recombination</keyword>
<dbReference type="Proteomes" id="UP000596049">
    <property type="component" value="Chromosome"/>
</dbReference>
<protein>
    <recommendedName>
        <fullName evidence="12 13">Holliday junction resolvase RecU</fullName>
        <ecNumber evidence="13">3.1.21.10</ecNumber>
    </recommendedName>
    <alternativeName>
        <fullName evidence="13">Recombination protein U homolog</fullName>
    </alternativeName>
</protein>
<evidence type="ECO:0000256" key="8">
    <source>
        <dbReference type="ARBA" id="ARBA00022842"/>
    </source>
</evidence>
<evidence type="ECO:0000256" key="11">
    <source>
        <dbReference type="ARBA" id="ARBA00023447"/>
    </source>
</evidence>
<dbReference type="Pfam" id="PF03838">
    <property type="entry name" value="RecU"/>
    <property type="match status" value="1"/>
</dbReference>